<protein>
    <submittedName>
        <fullName evidence="2">Uncharacterized protein</fullName>
    </submittedName>
</protein>
<evidence type="ECO:0000256" key="1">
    <source>
        <dbReference type="SAM" id="Phobius"/>
    </source>
</evidence>
<dbReference type="EMBL" id="BONW01000028">
    <property type="protein sequence ID" value="GIG90352.1"/>
    <property type="molecule type" value="Genomic_DNA"/>
</dbReference>
<keyword evidence="3" id="KW-1185">Reference proteome</keyword>
<accession>A0ABQ4E6M0</accession>
<gene>
    <name evidence="2" type="ORF">Pen02_52880</name>
</gene>
<sequence>MVIQYWHLVVIVTLVALAGWGLRVARQRTLLGLAATLLLVSGFLLYTLVIEESAVENGVDDLALIGIPAVLGVGLGLLAVKHAKARRA</sequence>
<feature type="transmembrane region" description="Helical" evidence="1">
    <location>
        <begin position="30"/>
        <end position="50"/>
    </location>
</feature>
<dbReference type="RefSeq" id="WP_203868784.1">
    <property type="nucleotide sequence ID" value="NZ_BONW01000028.1"/>
</dbReference>
<dbReference type="Proteomes" id="UP000646749">
    <property type="component" value="Unassembled WGS sequence"/>
</dbReference>
<keyword evidence="1" id="KW-1133">Transmembrane helix</keyword>
<evidence type="ECO:0000313" key="2">
    <source>
        <dbReference type="EMBL" id="GIG90352.1"/>
    </source>
</evidence>
<keyword evidence="1" id="KW-0472">Membrane</keyword>
<feature type="transmembrane region" description="Helical" evidence="1">
    <location>
        <begin position="62"/>
        <end position="80"/>
    </location>
</feature>
<name>A0ABQ4E6M0_9ACTN</name>
<evidence type="ECO:0000313" key="3">
    <source>
        <dbReference type="Proteomes" id="UP000646749"/>
    </source>
</evidence>
<keyword evidence="1" id="KW-0812">Transmembrane</keyword>
<feature type="transmembrane region" description="Helical" evidence="1">
    <location>
        <begin position="6"/>
        <end position="23"/>
    </location>
</feature>
<comment type="caution">
    <text evidence="2">The sequence shown here is derived from an EMBL/GenBank/DDBJ whole genome shotgun (WGS) entry which is preliminary data.</text>
</comment>
<proteinExistence type="predicted"/>
<organism evidence="2 3">
    <name type="scientific">Plantactinospora endophytica</name>
    <dbReference type="NCBI Taxonomy" id="673535"/>
    <lineage>
        <taxon>Bacteria</taxon>
        <taxon>Bacillati</taxon>
        <taxon>Actinomycetota</taxon>
        <taxon>Actinomycetes</taxon>
        <taxon>Micromonosporales</taxon>
        <taxon>Micromonosporaceae</taxon>
        <taxon>Plantactinospora</taxon>
    </lineage>
</organism>
<reference evidence="2 3" key="1">
    <citation type="submission" date="2021-01" db="EMBL/GenBank/DDBJ databases">
        <title>Whole genome shotgun sequence of Plantactinospora endophytica NBRC 110450.</title>
        <authorList>
            <person name="Komaki H."/>
            <person name="Tamura T."/>
        </authorList>
    </citation>
    <scope>NUCLEOTIDE SEQUENCE [LARGE SCALE GENOMIC DNA]</scope>
    <source>
        <strain evidence="2 3">NBRC 110450</strain>
    </source>
</reference>